<sequence>MLSNLWKALWGNKSSNQQTRQDIEQTAQRLSQFPWVPENHTALPPPTQEHHVAPLYGSSNSFTQQSLPLPAIRSNSAIHQWHKVSKPRSLRRVRPRQEDEETSSKRERRVKRRREAAKQQRQHVDMIPATSSAASSTPPPPASSEVPSSTMTEDPLPFNTTNIASSSSSSSSSHPQHPYTISREPVSYAEFDEQYLTLLPGLPINETEMSVVIKQMLHPDVWDHLGGNEVQQWIEVPRMIPRLKELFGIQGRLIELIKERATGVVIVVEFPRIILKGPQNKVNRIADTVDCITKAFGRKKQGSVNLLCKGPDLARKVAQWKEHVGEVIDVLVQEDVVRISVASVVINKKSQITLSQVRDGLIQILDDLTPEQQPDPFICNDYSLTTRIRKKTALIVSPVVRRKLRDLINHFGEHFSSYPSMHTPSKPRIGVLKSKAKLKPVLHSGRQKMKRRIVEAPNNLEDMIPEELLSDFFGELQVVGVDITYIMRPKTVEEVEYPVTFQSFDLF</sequence>
<feature type="compositionally biased region" description="Basic residues" evidence="1">
    <location>
        <begin position="106"/>
        <end position="115"/>
    </location>
</feature>
<feature type="region of interest" description="Disordered" evidence="1">
    <location>
        <begin position="79"/>
        <end position="180"/>
    </location>
</feature>
<evidence type="ECO:0000313" key="2">
    <source>
        <dbReference type="EMBL" id="CDS09087.1"/>
    </source>
</evidence>
<dbReference type="OrthoDB" id="2271430at2759"/>
<organism evidence="2">
    <name type="scientific">Lichtheimia ramosa</name>
    <dbReference type="NCBI Taxonomy" id="688394"/>
    <lineage>
        <taxon>Eukaryota</taxon>
        <taxon>Fungi</taxon>
        <taxon>Fungi incertae sedis</taxon>
        <taxon>Mucoromycota</taxon>
        <taxon>Mucoromycotina</taxon>
        <taxon>Mucoromycetes</taxon>
        <taxon>Mucorales</taxon>
        <taxon>Lichtheimiaceae</taxon>
        <taxon>Lichtheimia</taxon>
    </lineage>
</organism>
<reference evidence="2" key="1">
    <citation type="journal article" date="2014" name="Genome Announc.">
        <title>De novo whole-genome sequence and genome annotation of Lichtheimia ramosa.</title>
        <authorList>
            <person name="Linde J."/>
            <person name="Schwartze V."/>
            <person name="Binder U."/>
            <person name="Lass-Florl C."/>
            <person name="Voigt K."/>
            <person name="Horn F."/>
        </authorList>
    </citation>
    <scope>NUCLEOTIDE SEQUENCE</scope>
    <source>
        <strain evidence="2">JMRC FSU:6197</strain>
    </source>
</reference>
<name>A0A077WQX7_9FUNG</name>
<gene>
    <name evidence="2" type="ORF">LRAMOSA10447</name>
</gene>
<evidence type="ECO:0000256" key="1">
    <source>
        <dbReference type="SAM" id="MobiDB-lite"/>
    </source>
</evidence>
<proteinExistence type="predicted"/>
<feature type="compositionally biased region" description="Basic residues" evidence="1">
    <location>
        <begin position="80"/>
        <end position="94"/>
    </location>
</feature>
<dbReference type="EMBL" id="LK023329">
    <property type="protein sequence ID" value="CDS09087.1"/>
    <property type="molecule type" value="Genomic_DNA"/>
</dbReference>
<protein>
    <recommendedName>
        <fullName evidence="3">K Homology domain-containing protein</fullName>
    </recommendedName>
</protein>
<accession>A0A077WQX7</accession>
<dbReference type="AlphaFoldDB" id="A0A077WQX7"/>
<evidence type="ECO:0008006" key="3">
    <source>
        <dbReference type="Google" id="ProtNLM"/>
    </source>
</evidence>
<feature type="region of interest" description="Disordered" evidence="1">
    <location>
        <begin position="37"/>
        <end position="59"/>
    </location>
</feature>